<reference evidence="1" key="1">
    <citation type="journal article" date="2019" name="Environ. Microbiol.">
        <title>Fungal ecological strategies reflected in gene transcription - a case study of two litter decomposers.</title>
        <authorList>
            <person name="Barbi F."/>
            <person name="Kohler A."/>
            <person name="Barry K."/>
            <person name="Baskaran P."/>
            <person name="Daum C."/>
            <person name="Fauchery L."/>
            <person name="Ihrmark K."/>
            <person name="Kuo A."/>
            <person name="LaButti K."/>
            <person name="Lipzen A."/>
            <person name="Morin E."/>
            <person name="Grigoriev I.V."/>
            <person name="Henrissat B."/>
            <person name="Lindahl B."/>
            <person name="Martin F."/>
        </authorList>
    </citation>
    <scope>NUCLEOTIDE SEQUENCE</scope>
    <source>
        <strain evidence="1">JB14</strain>
    </source>
</reference>
<gene>
    <name evidence="1" type="ORF">BT96DRAFT_841903</name>
</gene>
<protein>
    <submittedName>
        <fullName evidence="1">Uncharacterized protein</fullName>
    </submittedName>
</protein>
<sequence length="93" mass="11030">MEWPTEPLAYVTWFTNFTSPESDTGMYRVQPSKDSKYQDRAAIVYLTDIRQSCMLTPSRANWDPSWTTNNILDRCESFFVNNMQSKYSYQTIY</sequence>
<evidence type="ECO:0000313" key="2">
    <source>
        <dbReference type="Proteomes" id="UP000799118"/>
    </source>
</evidence>
<name>A0A6A4GGL4_9AGAR</name>
<proteinExistence type="predicted"/>
<evidence type="ECO:0000313" key="1">
    <source>
        <dbReference type="EMBL" id="KAE9384638.1"/>
    </source>
</evidence>
<dbReference type="AlphaFoldDB" id="A0A6A4GGL4"/>
<dbReference type="EMBL" id="ML770105">
    <property type="protein sequence ID" value="KAE9384638.1"/>
    <property type="molecule type" value="Genomic_DNA"/>
</dbReference>
<organism evidence="1 2">
    <name type="scientific">Gymnopus androsaceus JB14</name>
    <dbReference type="NCBI Taxonomy" id="1447944"/>
    <lineage>
        <taxon>Eukaryota</taxon>
        <taxon>Fungi</taxon>
        <taxon>Dikarya</taxon>
        <taxon>Basidiomycota</taxon>
        <taxon>Agaricomycotina</taxon>
        <taxon>Agaricomycetes</taxon>
        <taxon>Agaricomycetidae</taxon>
        <taxon>Agaricales</taxon>
        <taxon>Marasmiineae</taxon>
        <taxon>Omphalotaceae</taxon>
        <taxon>Gymnopus</taxon>
    </lineage>
</organism>
<dbReference type="Proteomes" id="UP000799118">
    <property type="component" value="Unassembled WGS sequence"/>
</dbReference>
<dbReference type="OrthoDB" id="3244185at2759"/>
<accession>A0A6A4GGL4</accession>
<keyword evidence="2" id="KW-1185">Reference proteome</keyword>